<sequence>MISNYGIEWAPLLPLPIIYIILGTAVVSLLSLVFMKNKGGEFRCVFMFGIALFLANPTLHTKISEPLPELIIAVIDNSPSMSYGRRKSHAADALTALHEQINKRTDLILKTVHINGSGEDGTKVFENLNLTTEEKARLAGVFLISDGQVHDIPATLEQTNFPKSIPLHLLLAGDPNKQDRRLIIDQAPAFGIIDQKINFTFHITDENTLIKSPPAKVTVRQNGEVIAELAVPVDQLYTQELVLENRGQTTFDITVEGLEDEITLLNNQASFETNGVRDRLKVLLISGEPHPGERAWRNILKADPSVDLIHFTILRHPAKQDGTPIRELSLIAFPIHELFEVKLADFDLIIFDQYQRQGFLPSHYLSNIVRYVEQGGALLEVGGPGYATPSSLYNTALGNLLPAEPLGTVSQNPFRPLITELGLRHPVTSRLPQANISVHEQPTWGRWFRQVDTDTLSGSTVMTGDKKQPLLILDHYKKGRVAQITSDHIWLWGRSIEGGGPQTELIRRLVHWLMKEPELDEETLKATLSNDQLTVTRQSLSLTETPITIQQPSGDTFKETMSPEADGRSQLILSAPETGIYTISDGLNTIVSHQTLRGPEHERVISDPTLLSPLIDESDGGIYPLLNNSLPNIKLVHGNGVLHGKNWAGLQARKAERVTGDSRKALLPPWIFLTLLLLTAFGAWYREGR</sequence>
<keyword evidence="1" id="KW-1133">Transmembrane helix</keyword>
<evidence type="ECO:0000313" key="3">
    <source>
        <dbReference type="Proteomes" id="UP001597294"/>
    </source>
</evidence>
<evidence type="ECO:0000313" key="2">
    <source>
        <dbReference type="EMBL" id="MFD2204292.1"/>
    </source>
</evidence>
<feature type="transmembrane region" description="Helical" evidence="1">
    <location>
        <begin position="42"/>
        <end position="59"/>
    </location>
</feature>
<dbReference type="InterPro" id="IPR029062">
    <property type="entry name" value="Class_I_gatase-like"/>
</dbReference>
<dbReference type="Proteomes" id="UP001597294">
    <property type="component" value="Unassembled WGS sequence"/>
</dbReference>
<keyword evidence="1" id="KW-0812">Transmembrane</keyword>
<evidence type="ECO:0008006" key="4">
    <source>
        <dbReference type="Google" id="ProtNLM"/>
    </source>
</evidence>
<keyword evidence="1" id="KW-0472">Membrane</keyword>
<name>A0ABW5BDY0_9PROT</name>
<keyword evidence="3" id="KW-1185">Reference proteome</keyword>
<comment type="caution">
    <text evidence="2">The sequence shown here is derived from an EMBL/GenBank/DDBJ whole genome shotgun (WGS) entry which is preliminary data.</text>
</comment>
<organism evidence="2 3">
    <name type="scientific">Kiloniella antarctica</name>
    <dbReference type="NCBI Taxonomy" id="1550907"/>
    <lineage>
        <taxon>Bacteria</taxon>
        <taxon>Pseudomonadati</taxon>
        <taxon>Pseudomonadota</taxon>
        <taxon>Alphaproteobacteria</taxon>
        <taxon>Rhodospirillales</taxon>
        <taxon>Kiloniellaceae</taxon>
        <taxon>Kiloniella</taxon>
    </lineage>
</organism>
<dbReference type="PANTHER" id="PTHR37947">
    <property type="entry name" value="BLL2462 PROTEIN"/>
    <property type="match status" value="1"/>
</dbReference>
<dbReference type="EMBL" id="JBHUII010000001">
    <property type="protein sequence ID" value="MFD2204292.1"/>
    <property type="molecule type" value="Genomic_DNA"/>
</dbReference>
<dbReference type="PANTHER" id="PTHR37947:SF1">
    <property type="entry name" value="BLL2462 PROTEIN"/>
    <property type="match status" value="1"/>
</dbReference>
<dbReference type="RefSeq" id="WP_380247721.1">
    <property type="nucleotide sequence ID" value="NZ_JBHUII010000001.1"/>
</dbReference>
<dbReference type="SUPFAM" id="SSF52317">
    <property type="entry name" value="Class I glutamine amidotransferase-like"/>
    <property type="match status" value="1"/>
</dbReference>
<feature type="transmembrane region" description="Helical" evidence="1">
    <location>
        <begin position="12"/>
        <end position="35"/>
    </location>
</feature>
<gene>
    <name evidence="2" type="ORF">ACFSKO_01645</name>
</gene>
<accession>A0ABW5BDY0</accession>
<protein>
    <recommendedName>
        <fullName evidence="4">Glutamine amidotransferase domain-containing protein</fullName>
    </recommendedName>
</protein>
<dbReference type="Gene3D" id="3.40.50.880">
    <property type="match status" value="1"/>
</dbReference>
<reference evidence="3" key="1">
    <citation type="journal article" date="2019" name="Int. J. Syst. Evol. Microbiol.">
        <title>The Global Catalogue of Microorganisms (GCM) 10K type strain sequencing project: providing services to taxonomists for standard genome sequencing and annotation.</title>
        <authorList>
            <consortium name="The Broad Institute Genomics Platform"/>
            <consortium name="The Broad Institute Genome Sequencing Center for Infectious Disease"/>
            <person name="Wu L."/>
            <person name="Ma J."/>
        </authorList>
    </citation>
    <scope>NUCLEOTIDE SEQUENCE [LARGE SCALE GENOMIC DNA]</scope>
    <source>
        <strain evidence="3">CGMCC 4.7192</strain>
    </source>
</reference>
<evidence type="ECO:0000256" key="1">
    <source>
        <dbReference type="SAM" id="Phobius"/>
    </source>
</evidence>
<proteinExistence type="predicted"/>
<feature type="transmembrane region" description="Helical" evidence="1">
    <location>
        <begin position="667"/>
        <end position="685"/>
    </location>
</feature>